<evidence type="ECO:0000256" key="4">
    <source>
        <dbReference type="ARBA" id="ARBA00022597"/>
    </source>
</evidence>
<dbReference type="GO" id="GO:0005460">
    <property type="term" value="F:UDP-glucose transmembrane transporter activity"/>
    <property type="evidence" value="ECO:0007669"/>
    <property type="project" value="TreeGrafter"/>
</dbReference>
<feature type="transmembrane region" description="Helical" evidence="10">
    <location>
        <begin position="203"/>
        <end position="222"/>
    </location>
</feature>
<feature type="transmembrane region" description="Helical" evidence="10">
    <location>
        <begin position="106"/>
        <end position="127"/>
    </location>
</feature>
<keyword evidence="7 10" id="KW-1133">Transmembrane helix</keyword>
<feature type="transmembrane region" description="Helical" evidence="10">
    <location>
        <begin position="7"/>
        <end position="27"/>
    </location>
</feature>
<evidence type="ECO:0000256" key="3">
    <source>
        <dbReference type="ARBA" id="ARBA00022448"/>
    </source>
</evidence>
<feature type="transmembrane region" description="Helical" evidence="10">
    <location>
        <begin position="134"/>
        <end position="153"/>
    </location>
</feature>
<dbReference type="EMBL" id="DS022302">
    <property type="protein sequence ID" value="OAJ38801.1"/>
    <property type="molecule type" value="Genomic_DNA"/>
</dbReference>
<dbReference type="PANTHER" id="PTHR10778">
    <property type="entry name" value="SOLUTE CARRIER FAMILY 35 MEMBER B"/>
    <property type="match status" value="1"/>
</dbReference>
<protein>
    <recommendedName>
        <fullName evidence="9">UDP-galactose transporter homolog 1</fullName>
    </recommendedName>
</protein>
<comment type="similarity">
    <text evidence="2">Belongs to the nucleotide-sugar transporter family. SLC35B subfamily.</text>
</comment>
<feature type="transmembrane region" description="Helical" evidence="10">
    <location>
        <begin position="289"/>
        <end position="307"/>
    </location>
</feature>
<dbReference type="OrthoDB" id="1601at2759"/>
<dbReference type="GO" id="GO:0000139">
    <property type="term" value="C:Golgi membrane"/>
    <property type="evidence" value="ECO:0007669"/>
    <property type="project" value="TreeGrafter"/>
</dbReference>
<keyword evidence="5 10" id="KW-0812">Transmembrane</keyword>
<dbReference type="PANTHER" id="PTHR10778:SF10">
    <property type="entry name" value="SOLUTE CARRIER FAMILY 35 MEMBER B1"/>
    <property type="match status" value="1"/>
</dbReference>
<evidence type="ECO:0000313" key="11">
    <source>
        <dbReference type="EMBL" id="OAJ38801.1"/>
    </source>
</evidence>
<feature type="transmembrane region" description="Helical" evidence="10">
    <location>
        <begin position="165"/>
        <end position="182"/>
    </location>
</feature>
<feature type="transmembrane region" description="Helical" evidence="10">
    <location>
        <begin position="77"/>
        <end position="100"/>
    </location>
</feature>
<feature type="transmembrane region" description="Helical" evidence="10">
    <location>
        <begin position="47"/>
        <end position="65"/>
    </location>
</feature>
<comment type="subcellular location">
    <subcellularLocation>
        <location evidence="1">Endoplasmic reticulum membrane</location>
        <topology evidence="1">Multi-pass membrane protein</topology>
    </subcellularLocation>
</comment>
<dbReference type="GO" id="GO:0005789">
    <property type="term" value="C:endoplasmic reticulum membrane"/>
    <property type="evidence" value="ECO:0007669"/>
    <property type="project" value="UniProtKB-SubCell"/>
</dbReference>
<organism evidence="11 12">
    <name type="scientific">Batrachochytrium dendrobatidis (strain JEL423)</name>
    <dbReference type="NCBI Taxonomy" id="403673"/>
    <lineage>
        <taxon>Eukaryota</taxon>
        <taxon>Fungi</taxon>
        <taxon>Fungi incertae sedis</taxon>
        <taxon>Chytridiomycota</taxon>
        <taxon>Chytridiomycota incertae sedis</taxon>
        <taxon>Chytridiomycetes</taxon>
        <taxon>Rhizophydiales</taxon>
        <taxon>Rhizophydiales incertae sedis</taxon>
        <taxon>Batrachochytrium</taxon>
    </lineage>
</organism>
<dbReference type="InterPro" id="IPR037185">
    <property type="entry name" value="EmrE-like"/>
</dbReference>
<dbReference type="Pfam" id="PF08449">
    <property type="entry name" value="UAA"/>
    <property type="match status" value="1"/>
</dbReference>
<reference evidence="11 12" key="2">
    <citation type="submission" date="2016-05" db="EMBL/GenBank/DDBJ databases">
        <title>Lineage-specific infection strategies underlie the spectrum of fungal disease in amphibians.</title>
        <authorList>
            <person name="Cuomo C.A."/>
            <person name="Farrer R.A."/>
            <person name="James T."/>
            <person name="Longcore J."/>
            <person name="Birren B."/>
        </authorList>
    </citation>
    <scope>NUCLEOTIDE SEQUENCE [LARGE SCALE GENOMIC DNA]</scope>
    <source>
        <strain evidence="11 12">JEL423</strain>
    </source>
</reference>
<keyword evidence="3" id="KW-0813">Transport</keyword>
<name>A0A177WHI5_BATDL</name>
<dbReference type="GO" id="GO:0005459">
    <property type="term" value="F:UDP-galactose transmembrane transporter activity"/>
    <property type="evidence" value="ECO:0007669"/>
    <property type="project" value="TreeGrafter"/>
</dbReference>
<evidence type="ECO:0000256" key="7">
    <source>
        <dbReference type="ARBA" id="ARBA00022989"/>
    </source>
</evidence>
<feature type="transmembrane region" description="Helical" evidence="10">
    <location>
        <begin position="340"/>
        <end position="358"/>
    </location>
</feature>
<dbReference type="Proteomes" id="UP000077115">
    <property type="component" value="Unassembled WGS sequence"/>
</dbReference>
<evidence type="ECO:0000256" key="6">
    <source>
        <dbReference type="ARBA" id="ARBA00022824"/>
    </source>
</evidence>
<dbReference type="AlphaFoldDB" id="A0A177WHI5"/>
<dbReference type="InterPro" id="IPR013657">
    <property type="entry name" value="SCL35B1-4/HUT1"/>
</dbReference>
<keyword evidence="8 10" id="KW-0472">Membrane</keyword>
<gene>
    <name evidence="11" type="ORF">BDEG_22705</name>
</gene>
<reference evidence="11 12" key="1">
    <citation type="submission" date="2006-10" db="EMBL/GenBank/DDBJ databases">
        <title>The Genome Sequence of Batrachochytrium dendrobatidis JEL423.</title>
        <authorList>
            <consortium name="The Broad Institute Genome Sequencing Platform"/>
            <person name="Birren B."/>
            <person name="Lander E."/>
            <person name="Galagan J."/>
            <person name="Cuomo C."/>
            <person name="Devon K."/>
            <person name="Jaffe D."/>
            <person name="Butler J."/>
            <person name="Alvarez P."/>
            <person name="Gnerre S."/>
            <person name="Grabherr M."/>
            <person name="Kleber M."/>
            <person name="Mauceli E."/>
            <person name="Brockman W."/>
            <person name="Young S."/>
            <person name="LaButti K."/>
            <person name="Sykes S."/>
            <person name="DeCaprio D."/>
            <person name="Crawford M."/>
            <person name="Koehrsen M."/>
            <person name="Engels R."/>
            <person name="Montgomery P."/>
            <person name="Pearson M."/>
            <person name="Howarth C."/>
            <person name="Larson L."/>
            <person name="White J."/>
            <person name="O'Leary S."/>
            <person name="Kodira C."/>
            <person name="Zeng Q."/>
            <person name="Yandava C."/>
            <person name="Alvarado L."/>
            <person name="Longcore J."/>
            <person name="James T."/>
        </authorList>
    </citation>
    <scope>NUCLEOTIDE SEQUENCE [LARGE SCALE GENOMIC DNA]</scope>
    <source>
        <strain evidence="11 12">JEL423</strain>
    </source>
</reference>
<keyword evidence="4" id="KW-0762">Sugar transport</keyword>
<evidence type="ECO:0000256" key="8">
    <source>
        <dbReference type="ARBA" id="ARBA00023136"/>
    </source>
</evidence>
<evidence type="ECO:0000256" key="2">
    <source>
        <dbReference type="ARBA" id="ARBA00010694"/>
    </source>
</evidence>
<dbReference type="VEuPathDB" id="FungiDB:BDEG_22705"/>
<evidence type="ECO:0000256" key="10">
    <source>
        <dbReference type="SAM" id="Phobius"/>
    </source>
</evidence>
<dbReference type="SUPFAM" id="SSF103481">
    <property type="entry name" value="Multidrug resistance efflux transporter EmrE"/>
    <property type="match status" value="1"/>
</dbReference>
<evidence type="ECO:0000256" key="9">
    <source>
        <dbReference type="ARBA" id="ARBA00041103"/>
    </source>
</evidence>
<evidence type="ECO:0000256" key="1">
    <source>
        <dbReference type="ARBA" id="ARBA00004477"/>
    </source>
</evidence>
<accession>A0A177WHI5</accession>
<sequence>MVTKGKGYFELAACVAGIYVCFLTWGVTQERVSTATYDGDKRFRHFIFLNLCQALIAVVVGFIYMKMRGQMLGKLSVPLLSNYVLLGFISSIASPFGYAALRHIDYPTLVLGKSCKLIPVMLMNFLIYGRTFSLQKYIVVALITIGVSAFMMLQPVDSSKPSKGPVSSSSIGIFLLSINLLLDGSMNSTQDRIFSRFKVAGTSMMVYMNMVSFALMGGYLLIAPYTNTIIDTVVQVTSPTLSQLSLHYLVDFPIFRIMMEGAASLNPHTNELWEAIAFCQQHPSVINDIVLFGFAGAVGQCFVYHTLENFGAIVLVTVTVTRKMFSILISIFTFNHAVSLGQWASVGVVFFGIALEAFSKDGKGKSKKPLDHVTEELVLNRNLKNSATSKSFLEITLDANTKPVNY</sequence>
<keyword evidence="6" id="KW-0256">Endoplasmic reticulum</keyword>
<dbReference type="STRING" id="403673.A0A177WHI5"/>
<feature type="transmembrane region" description="Helical" evidence="10">
    <location>
        <begin position="314"/>
        <end position="334"/>
    </location>
</feature>
<proteinExistence type="inferred from homology"/>
<evidence type="ECO:0000313" key="12">
    <source>
        <dbReference type="Proteomes" id="UP000077115"/>
    </source>
</evidence>
<evidence type="ECO:0000256" key="5">
    <source>
        <dbReference type="ARBA" id="ARBA00022692"/>
    </source>
</evidence>